<protein>
    <submittedName>
        <fullName evidence="1">Uncharacterized protein</fullName>
    </submittedName>
</protein>
<dbReference type="EMBL" id="CP101988">
    <property type="protein sequence ID" value="UUI76026.1"/>
    <property type="molecule type" value="Genomic_DNA"/>
</dbReference>
<dbReference type="RefSeq" id="WP_227567855.1">
    <property type="nucleotide sequence ID" value="NZ_CP101988.1"/>
</dbReference>
<sequence>MPSESPTKSGTGELRHDLEPLVSRIPALSAVEEATWLSGTLGDPGVPGPSLYWIDAVVVLSPGAADGMRASLDLEPAAEAPDAADGLDGALPDGDLLQGPALDEAFSAGEWRTTAYLEAQGNRLVLLVVGE</sequence>
<evidence type="ECO:0000313" key="1">
    <source>
        <dbReference type="EMBL" id="UUI76026.1"/>
    </source>
</evidence>
<keyword evidence="2" id="KW-1185">Reference proteome</keyword>
<proteinExistence type="predicted"/>
<accession>A0ABY5L3F0</accession>
<organism evidence="1 2">
    <name type="scientific">Cellulomonas chengniuliangii</name>
    <dbReference type="NCBI Taxonomy" id="2968084"/>
    <lineage>
        <taxon>Bacteria</taxon>
        <taxon>Bacillati</taxon>
        <taxon>Actinomycetota</taxon>
        <taxon>Actinomycetes</taxon>
        <taxon>Micrococcales</taxon>
        <taxon>Cellulomonadaceae</taxon>
        <taxon>Cellulomonas</taxon>
    </lineage>
</organism>
<name>A0ABY5L3F0_9CELL</name>
<dbReference type="Proteomes" id="UP001316189">
    <property type="component" value="Chromosome"/>
</dbReference>
<evidence type="ECO:0000313" key="2">
    <source>
        <dbReference type="Proteomes" id="UP001316189"/>
    </source>
</evidence>
<gene>
    <name evidence="1" type="ORF">NP064_03720</name>
</gene>
<reference evidence="1 2" key="1">
    <citation type="submission" date="2022-07" db="EMBL/GenBank/DDBJ databases">
        <title>Novel species in genus cellulomonas.</title>
        <authorList>
            <person name="Ye L."/>
        </authorList>
    </citation>
    <scope>NUCLEOTIDE SEQUENCE [LARGE SCALE GENOMIC DNA]</scope>
    <source>
        <strain evidence="2">zg-Y338</strain>
    </source>
</reference>